<feature type="compositionally biased region" description="Polar residues" evidence="1">
    <location>
        <begin position="23"/>
        <end position="47"/>
    </location>
</feature>
<feature type="region of interest" description="Disordered" evidence="1">
    <location>
        <begin position="23"/>
        <end position="74"/>
    </location>
</feature>
<keyword evidence="4" id="KW-1185">Reference proteome</keyword>
<organism evidence="3 4">
    <name type="scientific">Ditylenchus destructor</name>
    <dbReference type="NCBI Taxonomy" id="166010"/>
    <lineage>
        <taxon>Eukaryota</taxon>
        <taxon>Metazoa</taxon>
        <taxon>Ecdysozoa</taxon>
        <taxon>Nematoda</taxon>
        <taxon>Chromadorea</taxon>
        <taxon>Rhabditida</taxon>
        <taxon>Tylenchina</taxon>
        <taxon>Tylenchomorpha</taxon>
        <taxon>Sphaerularioidea</taxon>
        <taxon>Anguinidae</taxon>
        <taxon>Anguininae</taxon>
        <taxon>Ditylenchus</taxon>
    </lineage>
</organism>
<keyword evidence="2" id="KW-0732">Signal</keyword>
<gene>
    <name evidence="3" type="ORF">DdX_07582</name>
</gene>
<evidence type="ECO:0000313" key="3">
    <source>
        <dbReference type="EMBL" id="KAI1716522.1"/>
    </source>
</evidence>
<accession>A0AAD4R878</accession>
<proteinExistence type="predicted"/>
<feature type="compositionally biased region" description="Low complexity" evidence="1">
    <location>
        <begin position="65"/>
        <end position="74"/>
    </location>
</feature>
<comment type="caution">
    <text evidence="3">The sequence shown here is derived from an EMBL/GenBank/DDBJ whole genome shotgun (WGS) entry which is preliminary data.</text>
</comment>
<feature type="chain" id="PRO_5042083903" evidence="2">
    <location>
        <begin position="21"/>
        <end position="74"/>
    </location>
</feature>
<evidence type="ECO:0000313" key="4">
    <source>
        <dbReference type="Proteomes" id="UP001201812"/>
    </source>
</evidence>
<protein>
    <submittedName>
        <fullName evidence="3">Uncharacterized protein</fullName>
    </submittedName>
</protein>
<name>A0AAD4R878_9BILA</name>
<evidence type="ECO:0000256" key="2">
    <source>
        <dbReference type="SAM" id="SignalP"/>
    </source>
</evidence>
<dbReference type="Proteomes" id="UP001201812">
    <property type="component" value="Unassembled WGS sequence"/>
</dbReference>
<evidence type="ECO:0000256" key="1">
    <source>
        <dbReference type="SAM" id="MobiDB-lite"/>
    </source>
</evidence>
<dbReference type="AlphaFoldDB" id="A0AAD4R878"/>
<sequence length="74" mass="7817">MKFILFTIFGLLFVLQMALSQQQPGNQPAQSGLQAVPQPQSVASNNEQVRRKRNMVSGGIGGGSTPSTTTVGGR</sequence>
<reference evidence="3" key="1">
    <citation type="submission" date="2022-01" db="EMBL/GenBank/DDBJ databases">
        <title>Genome Sequence Resource for Two Populations of Ditylenchus destructor, the Migratory Endoparasitic Phytonematode.</title>
        <authorList>
            <person name="Zhang H."/>
            <person name="Lin R."/>
            <person name="Xie B."/>
        </authorList>
    </citation>
    <scope>NUCLEOTIDE SEQUENCE</scope>
    <source>
        <strain evidence="3">BazhouSP</strain>
    </source>
</reference>
<feature type="signal peptide" evidence="2">
    <location>
        <begin position="1"/>
        <end position="20"/>
    </location>
</feature>
<dbReference type="EMBL" id="JAKKPZ010000010">
    <property type="protein sequence ID" value="KAI1716522.1"/>
    <property type="molecule type" value="Genomic_DNA"/>
</dbReference>